<dbReference type="AlphaFoldDB" id="A0A8N4EX95"/>
<gene>
    <name evidence="4" type="primary">LOC105059848</name>
</gene>
<dbReference type="RefSeq" id="XP_073107691.1">
    <property type="nucleotide sequence ID" value="XM_073251590.1"/>
</dbReference>
<dbReference type="Proteomes" id="UP000504607">
    <property type="component" value="Chromosome 1"/>
</dbReference>
<evidence type="ECO:0000313" key="3">
    <source>
        <dbReference type="Proteomes" id="UP000504607"/>
    </source>
</evidence>
<sequence length="149" mass="15332">MSSSPPSLSEAQTLAPTTDHSSAPLPPPLSGDSDRPNSSSVVAVAAESGDEEKNGGETGEGGEEAEEEAECGFCLFMKGGGCKEAFIAWEKCVEEADKTGEDAVDKCFEVTTLLKKCMDAHADYYAPILVAEQVAAAAANSASSPGPEK</sequence>
<dbReference type="PANTHER" id="PTHR34357">
    <property type="entry name" value="F7A19.14 PROTEIN-RELATED"/>
    <property type="match status" value="1"/>
</dbReference>
<accession>A0A8N4EX95</accession>
<feature type="domain" description="GCK" evidence="2">
    <location>
        <begin position="69"/>
        <end position="143"/>
    </location>
</feature>
<dbReference type="Pfam" id="PF07802">
    <property type="entry name" value="GCK"/>
    <property type="match status" value="1"/>
</dbReference>
<dbReference type="SMART" id="SM01227">
    <property type="entry name" value="GCK"/>
    <property type="match status" value="1"/>
</dbReference>
<dbReference type="KEGG" id="egu:105059848"/>
<dbReference type="RefSeq" id="XP_073107692.1">
    <property type="nucleotide sequence ID" value="XM_073251591.1"/>
</dbReference>
<evidence type="ECO:0000259" key="2">
    <source>
        <dbReference type="SMART" id="SM01227"/>
    </source>
</evidence>
<organism evidence="3 4">
    <name type="scientific">Elaeis guineensis var. tenera</name>
    <name type="common">Oil palm</name>
    <dbReference type="NCBI Taxonomy" id="51953"/>
    <lineage>
        <taxon>Eukaryota</taxon>
        <taxon>Viridiplantae</taxon>
        <taxon>Streptophyta</taxon>
        <taxon>Embryophyta</taxon>
        <taxon>Tracheophyta</taxon>
        <taxon>Spermatophyta</taxon>
        <taxon>Magnoliopsida</taxon>
        <taxon>Liliopsida</taxon>
        <taxon>Arecaceae</taxon>
        <taxon>Arecoideae</taxon>
        <taxon>Cocoseae</taxon>
        <taxon>Elaeidinae</taxon>
        <taxon>Elaeis</taxon>
    </lineage>
</organism>
<feature type="region of interest" description="Disordered" evidence="1">
    <location>
        <begin position="1"/>
        <end position="66"/>
    </location>
</feature>
<name>A0A8N4EX95_ELAGV</name>
<dbReference type="RefSeq" id="XP_073107690.1">
    <property type="nucleotide sequence ID" value="XM_073251589.1"/>
</dbReference>
<dbReference type="PANTHER" id="PTHR34357:SF2">
    <property type="entry name" value="F26F24.3-RELATED"/>
    <property type="match status" value="1"/>
</dbReference>
<feature type="compositionally biased region" description="Polar residues" evidence="1">
    <location>
        <begin position="1"/>
        <end position="21"/>
    </location>
</feature>
<dbReference type="InterPro" id="IPR012891">
    <property type="entry name" value="GCK_dom"/>
</dbReference>
<proteinExistence type="predicted"/>
<dbReference type="GeneID" id="105059848"/>
<keyword evidence="3" id="KW-1185">Reference proteome</keyword>
<evidence type="ECO:0000256" key="1">
    <source>
        <dbReference type="SAM" id="MobiDB-lite"/>
    </source>
</evidence>
<protein>
    <submittedName>
        <fullName evidence="4">Uncharacterized protein LOC105059848</fullName>
    </submittedName>
</protein>
<dbReference type="Gene3D" id="1.10.287.2900">
    <property type="match status" value="1"/>
</dbReference>
<dbReference type="RefSeq" id="XP_029116296.1">
    <property type="nucleotide sequence ID" value="XM_029260463.1"/>
</dbReference>
<evidence type="ECO:0000313" key="4">
    <source>
        <dbReference type="RefSeq" id="XP_029116296.1"/>
    </source>
</evidence>
<dbReference type="OrthoDB" id="2148418at2759"/>
<reference evidence="4" key="1">
    <citation type="submission" date="2025-08" db="UniProtKB">
        <authorList>
            <consortium name="RefSeq"/>
        </authorList>
    </citation>
    <scope>IDENTIFICATION</scope>
</reference>